<dbReference type="OrthoDB" id="3554391at2759"/>
<accession>A0A8T9AYN2</accession>
<comment type="caution">
    <text evidence="4">The sequence shown here is derived from an EMBL/GenBank/DDBJ whole genome shotgun (WGS) entry which is preliminary data.</text>
</comment>
<reference evidence="4 5" key="1">
    <citation type="submission" date="2018-05" db="EMBL/GenBank/DDBJ databases">
        <title>Whole genome sequencing for identification of molecular markers to develop diagnostic detection tools for the regulated plant pathogen Lachnellula willkommii.</title>
        <authorList>
            <person name="Giroux E."/>
            <person name="Bilodeau G."/>
        </authorList>
    </citation>
    <scope>NUCLEOTIDE SEQUENCE [LARGE SCALE GENOMIC DNA]</scope>
    <source>
        <strain evidence="4 5">CBS 203.66</strain>
    </source>
</reference>
<name>A0A8T9AYN2_9HELO</name>
<dbReference type="InterPro" id="IPR009057">
    <property type="entry name" value="Homeodomain-like_sf"/>
</dbReference>
<dbReference type="InterPro" id="IPR006600">
    <property type="entry name" value="HTH_CenpB_DNA-bd_dom"/>
</dbReference>
<proteinExistence type="predicted"/>
<evidence type="ECO:0000256" key="1">
    <source>
        <dbReference type="ARBA" id="ARBA00023125"/>
    </source>
</evidence>
<dbReference type="Proteomes" id="UP000469559">
    <property type="component" value="Unassembled WGS sequence"/>
</dbReference>
<organism evidence="4 5">
    <name type="scientific">Lachnellula arida</name>
    <dbReference type="NCBI Taxonomy" id="1316785"/>
    <lineage>
        <taxon>Eukaryota</taxon>
        <taxon>Fungi</taxon>
        <taxon>Dikarya</taxon>
        <taxon>Ascomycota</taxon>
        <taxon>Pezizomycotina</taxon>
        <taxon>Leotiomycetes</taxon>
        <taxon>Helotiales</taxon>
        <taxon>Lachnaceae</taxon>
        <taxon>Lachnellula</taxon>
    </lineage>
</organism>
<dbReference type="Gene3D" id="1.10.10.60">
    <property type="entry name" value="Homeodomain-like"/>
    <property type="match status" value="1"/>
</dbReference>
<dbReference type="AlphaFoldDB" id="A0A8T9AYN2"/>
<dbReference type="Pfam" id="PF05225">
    <property type="entry name" value="HTH_psq"/>
    <property type="match status" value="1"/>
</dbReference>
<dbReference type="InterPro" id="IPR007889">
    <property type="entry name" value="HTH_Psq"/>
</dbReference>
<dbReference type="SUPFAM" id="SSF46689">
    <property type="entry name" value="Homeodomain-like"/>
    <property type="match status" value="1"/>
</dbReference>
<dbReference type="Pfam" id="PF03221">
    <property type="entry name" value="HTH_Tnp_Tc5"/>
    <property type="match status" value="1"/>
</dbReference>
<sequence length="134" mass="15231">MKPQYTELDIIDALNAVANGQSMRKACLDWGIPPGTLRNRINGHEPRWILTQEALGLSPTHTQIKDFAQRLLVIRGDTITLGKRWIYGFLKRNPILKTKKQLRIDSARVNGATSDIIKAWFQKLEVPEIKAIKS</sequence>
<dbReference type="PROSITE" id="PS51253">
    <property type="entry name" value="HTH_CENPB"/>
    <property type="match status" value="1"/>
</dbReference>
<keyword evidence="2" id="KW-0539">Nucleus</keyword>
<evidence type="ECO:0000313" key="5">
    <source>
        <dbReference type="Proteomes" id="UP000469559"/>
    </source>
</evidence>
<evidence type="ECO:0000256" key="2">
    <source>
        <dbReference type="ARBA" id="ARBA00023242"/>
    </source>
</evidence>
<feature type="domain" description="HTH CENPB-type" evidence="3">
    <location>
        <begin position="29"/>
        <end position="99"/>
    </location>
</feature>
<evidence type="ECO:0000259" key="3">
    <source>
        <dbReference type="PROSITE" id="PS51253"/>
    </source>
</evidence>
<dbReference type="EMBL" id="QGMF01002269">
    <property type="protein sequence ID" value="TVY12485.1"/>
    <property type="molecule type" value="Genomic_DNA"/>
</dbReference>
<keyword evidence="1" id="KW-0238">DNA-binding</keyword>
<keyword evidence="5" id="KW-1185">Reference proteome</keyword>
<dbReference type="GO" id="GO:0003677">
    <property type="term" value="F:DNA binding"/>
    <property type="evidence" value="ECO:0007669"/>
    <property type="project" value="UniProtKB-KW"/>
</dbReference>
<evidence type="ECO:0000313" key="4">
    <source>
        <dbReference type="EMBL" id="TVY12485.1"/>
    </source>
</evidence>
<gene>
    <name evidence="4" type="ORF">LARI1_G009560</name>
</gene>
<dbReference type="SMART" id="SM00674">
    <property type="entry name" value="CENPB"/>
    <property type="match status" value="1"/>
</dbReference>
<protein>
    <recommendedName>
        <fullName evidence="3">HTH CENPB-type domain-containing protein</fullName>
    </recommendedName>
</protein>